<dbReference type="AlphaFoldDB" id="A0A3E1Y6H4"/>
<organism evidence="2 3">
    <name type="scientific">Chitinophaga silvatica</name>
    <dbReference type="NCBI Taxonomy" id="2282649"/>
    <lineage>
        <taxon>Bacteria</taxon>
        <taxon>Pseudomonadati</taxon>
        <taxon>Bacteroidota</taxon>
        <taxon>Chitinophagia</taxon>
        <taxon>Chitinophagales</taxon>
        <taxon>Chitinophagaceae</taxon>
        <taxon>Chitinophaga</taxon>
    </lineage>
</organism>
<feature type="domain" description="Cyclic nucleotide-binding" evidence="1">
    <location>
        <begin position="16"/>
        <end position="137"/>
    </location>
</feature>
<protein>
    <submittedName>
        <fullName evidence="2">Crp/Fnr family transcriptional regulator</fullName>
    </submittedName>
</protein>
<dbReference type="OrthoDB" id="758145at2"/>
<keyword evidence="3" id="KW-1185">Reference proteome</keyword>
<dbReference type="InterPro" id="IPR018490">
    <property type="entry name" value="cNMP-bd_dom_sf"/>
</dbReference>
<name>A0A3E1Y6H4_9BACT</name>
<accession>A0A3E1Y6H4</accession>
<dbReference type="CDD" id="cd00038">
    <property type="entry name" value="CAP_ED"/>
    <property type="match status" value="1"/>
</dbReference>
<gene>
    <name evidence="2" type="ORF">DVR12_18355</name>
</gene>
<evidence type="ECO:0000313" key="2">
    <source>
        <dbReference type="EMBL" id="RFS20529.1"/>
    </source>
</evidence>
<dbReference type="Pfam" id="PF00027">
    <property type="entry name" value="cNMP_binding"/>
    <property type="match status" value="1"/>
</dbReference>
<dbReference type="EMBL" id="QPMM01000010">
    <property type="protein sequence ID" value="RFS20529.1"/>
    <property type="molecule type" value="Genomic_DNA"/>
</dbReference>
<comment type="caution">
    <text evidence="2">The sequence shown here is derived from an EMBL/GenBank/DDBJ whole genome shotgun (WGS) entry which is preliminary data.</text>
</comment>
<reference evidence="2 3" key="1">
    <citation type="submission" date="2018-07" db="EMBL/GenBank/DDBJ databases">
        <title>Chitinophaga K2CV101002-2 sp. nov., isolated from a monsoon evergreen broad-leaved forest soil.</title>
        <authorList>
            <person name="Lv Y."/>
        </authorList>
    </citation>
    <scope>NUCLEOTIDE SEQUENCE [LARGE SCALE GENOMIC DNA]</scope>
    <source>
        <strain evidence="2 3">GDMCC 1.1288</strain>
    </source>
</reference>
<dbReference type="Gene3D" id="2.60.120.10">
    <property type="entry name" value="Jelly Rolls"/>
    <property type="match status" value="1"/>
</dbReference>
<dbReference type="InterPro" id="IPR014710">
    <property type="entry name" value="RmlC-like_jellyroll"/>
</dbReference>
<proteinExistence type="predicted"/>
<dbReference type="RefSeq" id="WP_116977249.1">
    <property type="nucleotide sequence ID" value="NZ_QPMM01000010.1"/>
</dbReference>
<evidence type="ECO:0000259" key="1">
    <source>
        <dbReference type="PROSITE" id="PS50042"/>
    </source>
</evidence>
<dbReference type="Proteomes" id="UP000260644">
    <property type="component" value="Unassembled WGS sequence"/>
</dbReference>
<dbReference type="InterPro" id="IPR000595">
    <property type="entry name" value="cNMP-bd_dom"/>
</dbReference>
<evidence type="ECO:0000313" key="3">
    <source>
        <dbReference type="Proteomes" id="UP000260644"/>
    </source>
</evidence>
<dbReference type="PROSITE" id="PS50042">
    <property type="entry name" value="CNMP_BINDING_3"/>
    <property type="match status" value="1"/>
</dbReference>
<sequence>MVIDENLKQFFDFVALFYDLNAIDLQRVHNFLQYKKVSAGEVILEKGQRVKGIYFINNGVLKVSGKNEHGQEGVLYFISTNQFGTTPRSYYLNTASDETIIAACDSEIVLFPKRDLDAMVVGSPCFRELMNSILQQETIFRIDERKEMFKEKEISKAFKKFIIRYPEIAIKVSPKDMASFLCMSDYKYGNLKYLLV</sequence>
<dbReference type="SUPFAM" id="SSF51206">
    <property type="entry name" value="cAMP-binding domain-like"/>
    <property type="match status" value="1"/>
</dbReference>